<feature type="transmembrane region" description="Helical" evidence="6">
    <location>
        <begin position="176"/>
        <end position="196"/>
    </location>
</feature>
<dbReference type="PANTHER" id="PTHR45649">
    <property type="entry name" value="AMINO-ACID PERMEASE BAT1"/>
    <property type="match status" value="1"/>
</dbReference>
<feature type="transmembrane region" description="Helical" evidence="6">
    <location>
        <begin position="102"/>
        <end position="135"/>
    </location>
</feature>
<dbReference type="STRING" id="1076256.A0A2H3CI90"/>
<keyword evidence="4 6" id="KW-1133">Transmembrane helix</keyword>
<dbReference type="Gene3D" id="1.20.1740.10">
    <property type="entry name" value="Amino acid/polyamine transporter I"/>
    <property type="match status" value="1"/>
</dbReference>
<proteinExistence type="predicted"/>
<comment type="subcellular location">
    <subcellularLocation>
        <location evidence="1">Membrane</location>
        <topology evidence="1">Multi-pass membrane protein</topology>
    </subcellularLocation>
</comment>
<evidence type="ECO:0000256" key="2">
    <source>
        <dbReference type="ARBA" id="ARBA00022448"/>
    </source>
</evidence>
<dbReference type="InterPro" id="IPR002293">
    <property type="entry name" value="AA/rel_permease1"/>
</dbReference>
<evidence type="ECO:0000256" key="3">
    <source>
        <dbReference type="ARBA" id="ARBA00022692"/>
    </source>
</evidence>
<organism evidence="7 8">
    <name type="scientific">Armillaria solidipes</name>
    <dbReference type="NCBI Taxonomy" id="1076256"/>
    <lineage>
        <taxon>Eukaryota</taxon>
        <taxon>Fungi</taxon>
        <taxon>Dikarya</taxon>
        <taxon>Basidiomycota</taxon>
        <taxon>Agaricomycotina</taxon>
        <taxon>Agaricomycetes</taxon>
        <taxon>Agaricomycetidae</taxon>
        <taxon>Agaricales</taxon>
        <taxon>Marasmiineae</taxon>
        <taxon>Physalacriaceae</taxon>
        <taxon>Armillaria</taxon>
    </lineage>
</organism>
<dbReference type="Proteomes" id="UP000218334">
    <property type="component" value="Unassembled WGS sequence"/>
</dbReference>
<dbReference type="GO" id="GO:0016020">
    <property type="term" value="C:membrane"/>
    <property type="evidence" value="ECO:0007669"/>
    <property type="project" value="UniProtKB-SubCell"/>
</dbReference>
<dbReference type="PANTHER" id="PTHR45649:SF6">
    <property type="entry name" value="GABA-SPECIFIC PERMEASE"/>
    <property type="match status" value="1"/>
</dbReference>
<reference evidence="8" key="1">
    <citation type="journal article" date="2017" name="Nat. Ecol. Evol.">
        <title>Genome expansion and lineage-specific genetic innovations in the forest pathogenic fungi Armillaria.</title>
        <authorList>
            <person name="Sipos G."/>
            <person name="Prasanna A.N."/>
            <person name="Walter M.C."/>
            <person name="O'Connor E."/>
            <person name="Balint B."/>
            <person name="Krizsan K."/>
            <person name="Kiss B."/>
            <person name="Hess J."/>
            <person name="Varga T."/>
            <person name="Slot J."/>
            <person name="Riley R."/>
            <person name="Boka B."/>
            <person name="Rigling D."/>
            <person name="Barry K."/>
            <person name="Lee J."/>
            <person name="Mihaltcheva S."/>
            <person name="LaButti K."/>
            <person name="Lipzen A."/>
            <person name="Waldron R."/>
            <person name="Moloney N.M."/>
            <person name="Sperisen C."/>
            <person name="Kredics L."/>
            <person name="Vagvoelgyi C."/>
            <person name="Patrignani A."/>
            <person name="Fitzpatrick D."/>
            <person name="Nagy I."/>
            <person name="Doyle S."/>
            <person name="Anderson J.B."/>
            <person name="Grigoriev I.V."/>
            <person name="Gueldener U."/>
            <person name="Muensterkoetter M."/>
            <person name="Nagy L.G."/>
        </authorList>
    </citation>
    <scope>NUCLEOTIDE SEQUENCE [LARGE SCALE GENOMIC DNA]</scope>
    <source>
        <strain evidence="8">28-4</strain>
    </source>
</reference>
<feature type="transmembrane region" description="Helical" evidence="6">
    <location>
        <begin position="254"/>
        <end position="281"/>
    </location>
</feature>
<evidence type="ECO:0000313" key="8">
    <source>
        <dbReference type="Proteomes" id="UP000218334"/>
    </source>
</evidence>
<keyword evidence="2" id="KW-0813">Transport</keyword>
<dbReference type="GO" id="GO:0022857">
    <property type="term" value="F:transmembrane transporter activity"/>
    <property type="evidence" value="ECO:0007669"/>
    <property type="project" value="InterPro"/>
</dbReference>
<keyword evidence="5 6" id="KW-0472">Membrane</keyword>
<keyword evidence="3 6" id="KW-0812">Transmembrane</keyword>
<feature type="transmembrane region" description="Helical" evidence="6">
    <location>
        <begin position="458"/>
        <end position="477"/>
    </location>
</feature>
<evidence type="ECO:0000256" key="6">
    <source>
        <dbReference type="SAM" id="Phobius"/>
    </source>
</evidence>
<feature type="transmembrane region" description="Helical" evidence="6">
    <location>
        <begin position="362"/>
        <end position="382"/>
    </location>
</feature>
<evidence type="ECO:0000256" key="4">
    <source>
        <dbReference type="ARBA" id="ARBA00022989"/>
    </source>
</evidence>
<evidence type="ECO:0000313" key="7">
    <source>
        <dbReference type="EMBL" id="PBK76487.1"/>
    </source>
</evidence>
<feature type="transmembrane region" description="Helical" evidence="6">
    <location>
        <begin position="147"/>
        <end position="164"/>
    </location>
</feature>
<dbReference type="AlphaFoldDB" id="A0A2H3CI90"/>
<feature type="transmembrane region" description="Helical" evidence="6">
    <location>
        <begin position="388"/>
        <end position="410"/>
    </location>
</feature>
<sequence length="509" mass="54324">MSSDETVLADLGYRQEFKRDFSRFELFGLSFSIMGIVQSIASILFYSIPYGGPVSMVWGWLAGSVFIICIALAISELGSSAPTSGGLYYWTFMYSSPRYRKFLSWLIGYVNTIGYIAGVAAVDYSCAVAILTAATLGSDGTYEPTTAQIYGVFCALLASHALLASLATKVIARLQIVYVLLNIAVFFAIVIAIPAATPVELKNDAKYAFGHFENLSGYPDGFAFFMSFLAPLWTIGGFDTPVHISEEAKNARTAVPFAIMSATTLGCILGFAVNICLVLNMGTDLVSIIASPIGQPMATILFNSLGTRGTIAFWVFIIMTLYMAAMDLLISASRQAFAFSRDGALPLSAFLYKMNSYTGTPANCVCVCAIIAAMLGLLSFAGSAAIGAIFTMGIACQYICYCTPVVARFLGGQSFTPGPFNLGRASGPVASVASVFMIFMIVVLFFPTTPGPVAQDMNYSSVVVGGTIILASMYYFVSGQFWFTGPVTTVQDECAEKRTSVGTSSQGSK</sequence>
<feature type="transmembrane region" description="Helical" evidence="6">
    <location>
        <begin position="422"/>
        <end position="446"/>
    </location>
</feature>
<feature type="transmembrane region" description="Helical" evidence="6">
    <location>
        <begin position="311"/>
        <end position="330"/>
    </location>
</feature>
<evidence type="ECO:0000256" key="5">
    <source>
        <dbReference type="ARBA" id="ARBA00023136"/>
    </source>
</evidence>
<feature type="transmembrane region" description="Helical" evidence="6">
    <location>
        <begin position="222"/>
        <end position="242"/>
    </location>
</feature>
<evidence type="ECO:0000256" key="1">
    <source>
        <dbReference type="ARBA" id="ARBA00004141"/>
    </source>
</evidence>
<feature type="transmembrane region" description="Helical" evidence="6">
    <location>
        <begin position="60"/>
        <end position="90"/>
    </location>
</feature>
<dbReference type="PIRSF" id="PIRSF006060">
    <property type="entry name" value="AA_transporter"/>
    <property type="match status" value="1"/>
</dbReference>
<dbReference type="EMBL" id="KZ293416">
    <property type="protein sequence ID" value="PBK76487.1"/>
    <property type="molecule type" value="Genomic_DNA"/>
</dbReference>
<dbReference type="Pfam" id="PF13520">
    <property type="entry name" value="AA_permease_2"/>
    <property type="match status" value="1"/>
</dbReference>
<gene>
    <name evidence="7" type="ORF">ARMSODRAFT_227928</name>
</gene>
<feature type="transmembrane region" description="Helical" evidence="6">
    <location>
        <begin position="26"/>
        <end position="48"/>
    </location>
</feature>
<accession>A0A2H3CI90</accession>
<keyword evidence="8" id="KW-1185">Reference proteome</keyword>
<protein>
    <submittedName>
        <fullName evidence="7">APC amino acid permease</fullName>
    </submittedName>
</protein>
<name>A0A2H3CI90_9AGAR</name>